<evidence type="ECO:0000256" key="2">
    <source>
        <dbReference type="ARBA" id="ARBA00009810"/>
    </source>
</evidence>
<evidence type="ECO:0000256" key="12">
    <source>
        <dbReference type="RuleBase" id="RU003357"/>
    </source>
</evidence>
<keyword evidence="9 10" id="KW-0998">Cell outer membrane</keyword>
<dbReference type="EMBL" id="JAVDBT010000002">
    <property type="protein sequence ID" value="MDQ2065208.1"/>
    <property type="molecule type" value="Genomic_DNA"/>
</dbReference>
<evidence type="ECO:0000256" key="8">
    <source>
        <dbReference type="ARBA" id="ARBA00023136"/>
    </source>
</evidence>
<evidence type="ECO:0000256" key="7">
    <source>
        <dbReference type="ARBA" id="ARBA00023077"/>
    </source>
</evidence>
<evidence type="ECO:0000259" key="14">
    <source>
        <dbReference type="Pfam" id="PF00593"/>
    </source>
</evidence>
<dbReference type="InterPro" id="IPR010917">
    <property type="entry name" value="TonB_rcpt_CS"/>
</dbReference>
<sequence length="679" mass="72325">MTIKTVTSTTAMAMCLAILAFPATAQEVAPADSLYLGRIIIGYSEDGTPIYASDNTSVIEGDALTGQGGFTKLDDVVRQTPGVTTLLNAGQPGLAVAVRGLGGSKVDTTIEGVPQNYRMTAHNNSDGFTYVDPMLLSAIEISRGSSITSGGLSGSVNMRLLSADDLVEGDEGTGGMVRLRYGDNGKGYAALSAYGMKRGPIELAFAASRSDMDSFTNGAGATIQDTDQEGGSVLLRGKYKVSDALSLSMMAMHYKTSYGSTTTNFVPVPPQIIYDMDVTNQILDFGFDYTGDSDLFALSGNLYLGSTEHVHATGNGSALGRTNETESFGFNLKNTSVAELGDWTLTSTNGVEYNRDKLSGLNSTSSGSPFGTNPMTGNAKRMAVYSENVFENGPFEVMFGLRYSDYSLTGFLRDTLSNPGTEIINQYDLDHDSLDPKLSLAYRINDNIQPYVSVYRTSRAPTAQEAFLGGGDASAGHGGFVGNPELKPEISQGYEIGVNLSYDDVFASGDTLTSRINVYDLEVENFIVSQAGPMGGGMQFINVPGKVDNKGLELELGYESNRFSAVLAWANSDAKYGTGRLQPKNAISATLAGRFLDGDLTLGTTLTYNSNGPASIAFETTANRDSYKTVDIFASYNVTEDFRIDAKIANITDELYTPWAATANSGVGRAAYISAEMRF</sequence>
<dbReference type="CDD" id="cd01347">
    <property type="entry name" value="ligand_gated_channel"/>
    <property type="match status" value="1"/>
</dbReference>
<keyword evidence="17" id="KW-1185">Reference proteome</keyword>
<feature type="short sequence motif" description="TonB C-terminal box" evidence="11">
    <location>
        <begin position="662"/>
        <end position="679"/>
    </location>
</feature>
<dbReference type="InterPro" id="IPR039426">
    <property type="entry name" value="TonB-dep_rcpt-like"/>
</dbReference>
<dbReference type="RefSeq" id="WP_306678901.1">
    <property type="nucleotide sequence ID" value="NZ_JAVDBT010000002.1"/>
</dbReference>
<keyword evidence="16" id="KW-0675">Receptor</keyword>
<dbReference type="Proteomes" id="UP001239680">
    <property type="component" value="Unassembled WGS sequence"/>
</dbReference>
<feature type="chain" id="PRO_5045960090" evidence="13">
    <location>
        <begin position="26"/>
        <end position="679"/>
    </location>
</feature>
<evidence type="ECO:0000256" key="4">
    <source>
        <dbReference type="ARBA" id="ARBA00022452"/>
    </source>
</evidence>
<dbReference type="Gene3D" id="2.170.130.10">
    <property type="entry name" value="TonB-dependent receptor, plug domain"/>
    <property type="match status" value="1"/>
</dbReference>
<proteinExistence type="inferred from homology"/>
<comment type="similarity">
    <text evidence="2 10 12">Belongs to the TonB-dependent receptor family.</text>
</comment>
<keyword evidence="4 10" id="KW-1134">Transmembrane beta strand</keyword>
<evidence type="ECO:0000313" key="16">
    <source>
        <dbReference type="EMBL" id="MDQ2065208.1"/>
    </source>
</evidence>
<feature type="domain" description="TonB-dependent receptor plug" evidence="15">
    <location>
        <begin position="54"/>
        <end position="148"/>
    </location>
</feature>
<dbReference type="PROSITE" id="PS52016">
    <property type="entry name" value="TONB_DEPENDENT_REC_3"/>
    <property type="match status" value="1"/>
</dbReference>
<keyword evidence="3 10" id="KW-0813">Transport</keyword>
<dbReference type="SUPFAM" id="SSF56935">
    <property type="entry name" value="Porins"/>
    <property type="match status" value="1"/>
</dbReference>
<dbReference type="PANTHER" id="PTHR30069:SF41">
    <property type="entry name" value="HEME_HEMOPEXIN UTILIZATION PROTEIN C"/>
    <property type="match status" value="1"/>
</dbReference>
<organism evidence="16 17">
    <name type="scientific">Pseudogemmobacter lacusdianii</name>
    <dbReference type="NCBI Taxonomy" id="3069608"/>
    <lineage>
        <taxon>Bacteria</taxon>
        <taxon>Pseudomonadati</taxon>
        <taxon>Pseudomonadota</taxon>
        <taxon>Alphaproteobacteria</taxon>
        <taxon>Rhodobacterales</taxon>
        <taxon>Paracoccaceae</taxon>
        <taxon>Pseudogemmobacter</taxon>
    </lineage>
</organism>
<comment type="subcellular location">
    <subcellularLocation>
        <location evidence="1 10">Cell outer membrane</location>
        <topology evidence="1 10">Multi-pass membrane protein</topology>
    </subcellularLocation>
</comment>
<evidence type="ECO:0000256" key="3">
    <source>
        <dbReference type="ARBA" id="ARBA00022448"/>
    </source>
</evidence>
<evidence type="ECO:0000256" key="11">
    <source>
        <dbReference type="PROSITE-ProRule" id="PRU10144"/>
    </source>
</evidence>
<dbReference type="Pfam" id="PF07715">
    <property type="entry name" value="Plug"/>
    <property type="match status" value="1"/>
</dbReference>
<dbReference type="Pfam" id="PF00593">
    <property type="entry name" value="TonB_dep_Rec_b-barrel"/>
    <property type="match status" value="1"/>
</dbReference>
<evidence type="ECO:0000256" key="5">
    <source>
        <dbReference type="ARBA" id="ARBA00022692"/>
    </source>
</evidence>
<dbReference type="PANTHER" id="PTHR30069">
    <property type="entry name" value="TONB-DEPENDENT OUTER MEMBRANE RECEPTOR"/>
    <property type="match status" value="1"/>
</dbReference>
<gene>
    <name evidence="16" type="ORF">Q9295_02380</name>
</gene>
<keyword evidence="6 13" id="KW-0732">Signal</keyword>
<reference evidence="16 17" key="1">
    <citation type="submission" date="2023-08" db="EMBL/GenBank/DDBJ databases">
        <title>Characterization of two Paracoccaceae strains isolated from Phycosphere and proposal of Xinfangfangia lacusdiani sp. nov.</title>
        <authorList>
            <person name="Deng Y."/>
            <person name="Zhang Y.Q."/>
        </authorList>
    </citation>
    <scope>NUCLEOTIDE SEQUENCE [LARGE SCALE GENOMIC DNA]</scope>
    <source>
        <strain evidence="16 17">CPCC 101601</strain>
    </source>
</reference>
<evidence type="ECO:0000256" key="10">
    <source>
        <dbReference type="PROSITE-ProRule" id="PRU01360"/>
    </source>
</evidence>
<keyword evidence="8 10" id="KW-0472">Membrane</keyword>
<keyword evidence="5 10" id="KW-0812">Transmembrane</keyword>
<dbReference type="InterPro" id="IPR000531">
    <property type="entry name" value="Beta-barrel_TonB"/>
</dbReference>
<keyword evidence="7 12" id="KW-0798">TonB box</keyword>
<dbReference type="Gene3D" id="2.40.170.20">
    <property type="entry name" value="TonB-dependent receptor, beta-barrel domain"/>
    <property type="match status" value="1"/>
</dbReference>
<dbReference type="InterPro" id="IPR036942">
    <property type="entry name" value="Beta-barrel_TonB_sf"/>
</dbReference>
<dbReference type="PROSITE" id="PS01156">
    <property type="entry name" value="TONB_DEPENDENT_REC_2"/>
    <property type="match status" value="1"/>
</dbReference>
<evidence type="ECO:0000256" key="6">
    <source>
        <dbReference type="ARBA" id="ARBA00022729"/>
    </source>
</evidence>
<name>A0ABU0VU15_9RHOB</name>
<accession>A0ABU0VU15</accession>
<dbReference type="InterPro" id="IPR037066">
    <property type="entry name" value="Plug_dom_sf"/>
</dbReference>
<protein>
    <submittedName>
        <fullName evidence="16">TonB-dependent receptor</fullName>
    </submittedName>
</protein>
<dbReference type="InterPro" id="IPR012910">
    <property type="entry name" value="Plug_dom"/>
</dbReference>
<evidence type="ECO:0000256" key="1">
    <source>
        <dbReference type="ARBA" id="ARBA00004571"/>
    </source>
</evidence>
<feature type="domain" description="TonB-dependent receptor-like beta-barrel" evidence="14">
    <location>
        <begin position="272"/>
        <end position="651"/>
    </location>
</feature>
<evidence type="ECO:0000256" key="9">
    <source>
        <dbReference type="ARBA" id="ARBA00023237"/>
    </source>
</evidence>
<evidence type="ECO:0000256" key="13">
    <source>
        <dbReference type="SAM" id="SignalP"/>
    </source>
</evidence>
<feature type="signal peptide" evidence="13">
    <location>
        <begin position="1"/>
        <end position="25"/>
    </location>
</feature>
<evidence type="ECO:0000313" key="17">
    <source>
        <dbReference type="Proteomes" id="UP001239680"/>
    </source>
</evidence>
<comment type="caution">
    <text evidence="16">The sequence shown here is derived from an EMBL/GenBank/DDBJ whole genome shotgun (WGS) entry which is preliminary data.</text>
</comment>
<evidence type="ECO:0000259" key="15">
    <source>
        <dbReference type="Pfam" id="PF07715"/>
    </source>
</evidence>